<sequence length="66" mass="7785">MFRIPTQFANLASSIDKHVAKKFPLAYMFYVKEDGHWVRDGVHLSEEGEKVFMDTLRRKFLNMFGC</sequence>
<comment type="caution">
    <text evidence="1">The sequence shown here is derived from an EMBL/GenBank/DDBJ whole genome shotgun (WGS) entry which is preliminary data.</text>
</comment>
<gene>
    <name evidence="1" type="ORF">DPMN_084927</name>
    <name evidence="2" type="ORF">DPMN_084958</name>
</gene>
<reference evidence="1" key="1">
    <citation type="journal article" date="2019" name="bioRxiv">
        <title>The Genome of the Zebra Mussel, Dreissena polymorpha: A Resource for Invasive Species Research.</title>
        <authorList>
            <person name="McCartney M.A."/>
            <person name="Auch B."/>
            <person name="Kono T."/>
            <person name="Mallez S."/>
            <person name="Zhang Y."/>
            <person name="Obille A."/>
            <person name="Becker A."/>
            <person name="Abrahante J.E."/>
            <person name="Garbe J."/>
            <person name="Badalamenti J.P."/>
            <person name="Herman A."/>
            <person name="Mangelson H."/>
            <person name="Liachko I."/>
            <person name="Sullivan S."/>
            <person name="Sone E.D."/>
            <person name="Koren S."/>
            <person name="Silverstein K.A.T."/>
            <person name="Beckman K.B."/>
            <person name="Gohl D.M."/>
        </authorList>
    </citation>
    <scope>NUCLEOTIDE SEQUENCE</scope>
    <source>
        <strain evidence="1">Duluth1</strain>
        <tissue evidence="1">Whole animal</tissue>
    </source>
</reference>
<reference evidence="1" key="2">
    <citation type="submission" date="2020-11" db="EMBL/GenBank/DDBJ databases">
        <authorList>
            <person name="McCartney M.A."/>
            <person name="Auch B."/>
            <person name="Kono T."/>
            <person name="Mallez S."/>
            <person name="Becker A."/>
            <person name="Gohl D.M."/>
            <person name="Silverstein K.A.T."/>
            <person name="Koren S."/>
            <person name="Bechman K.B."/>
            <person name="Herman A."/>
            <person name="Abrahante J.E."/>
            <person name="Garbe J."/>
        </authorList>
    </citation>
    <scope>NUCLEOTIDE SEQUENCE</scope>
    <source>
        <strain evidence="1">Duluth1</strain>
        <tissue evidence="1">Whole animal</tissue>
    </source>
</reference>
<accession>A0A9D3YE26</accession>
<protein>
    <submittedName>
        <fullName evidence="1">Uncharacterized protein</fullName>
    </submittedName>
</protein>
<evidence type="ECO:0000313" key="2">
    <source>
        <dbReference type="EMBL" id="KAH3697456.1"/>
    </source>
</evidence>
<evidence type="ECO:0000313" key="1">
    <source>
        <dbReference type="EMBL" id="KAH3697426.1"/>
    </source>
</evidence>
<dbReference type="Proteomes" id="UP000828390">
    <property type="component" value="Unassembled WGS sequence"/>
</dbReference>
<keyword evidence="3" id="KW-1185">Reference proteome</keyword>
<proteinExistence type="predicted"/>
<name>A0A9D3YE26_DREPO</name>
<dbReference type="EMBL" id="JAIWYP010000016">
    <property type="protein sequence ID" value="KAH3697456.1"/>
    <property type="molecule type" value="Genomic_DNA"/>
</dbReference>
<organism evidence="1 3">
    <name type="scientific">Dreissena polymorpha</name>
    <name type="common">Zebra mussel</name>
    <name type="synonym">Mytilus polymorpha</name>
    <dbReference type="NCBI Taxonomy" id="45954"/>
    <lineage>
        <taxon>Eukaryota</taxon>
        <taxon>Metazoa</taxon>
        <taxon>Spiralia</taxon>
        <taxon>Lophotrochozoa</taxon>
        <taxon>Mollusca</taxon>
        <taxon>Bivalvia</taxon>
        <taxon>Autobranchia</taxon>
        <taxon>Heteroconchia</taxon>
        <taxon>Euheterodonta</taxon>
        <taxon>Imparidentia</taxon>
        <taxon>Neoheterodontei</taxon>
        <taxon>Myida</taxon>
        <taxon>Dreissenoidea</taxon>
        <taxon>Dreissenidae</taxon>
        <taxon>Dreissena</taxon>
    </lineage>
</organism>
<dbReference type="AlphaFoldDB" id="A0A9D3YE26"/>
<evidence type="ECO:0000313" key="3">
    <source>
        <dbReference type="Proteomes" id="UP000828390"/>
    </source>
</evidence>
<dbReference type="EMBL" id="JAIWYP010000016">
    <property type="protein sequence ID" value="KAH3697426.1"/>
    <property type="molecule type" value="Genomic_DNA"/>
</dbReference>